<proteinExistence type="predicted"/>
<evidence type="ECO:0000313" key="3">
    <source>
        <dbReference type="Proteomes" id="UP001196565"/>
    </source>
</evidence>
<name>A0ABS7A5A7_9PROT</name>
<feature type="compositionally biased region" description="Low complexity" evidence="1">
    <location>
        <begin position="20"/>
        <end position="30"/>
    </location>
</feature>
<reference evidence="2 3" key="1">
    <citation type="submission" date="2021-07" db="EMBL/GenBank/DDBJ databases">
        <authorList>
            <person name="So Y."/>
        </authorList>
    </citation>
    <scope>NUCLEOTIDE SEQUENCE [LARGE SCALE GENOMIC DNA]</scope>
    <source>
        <strain evidence="2 3">HJA6</strain>
    </source>
</reference>
<accession>A0ABS7A5A7</accession>
<organism evidence="2 3">
    <name type="scientific">Roseomonas alba</name>
    <dbReference type="NCBI Taxonomy" id="2846776"/>
    <lineage>
        <taxon>Bacteria</taxon>
        <taxon>Pseudomonadati</taxon>
        <taxon>Pseudomonadota</taxon>
        <taxon>Alphaproteobacteria</taxon>
        <taxon>Acetobacterales</taxon>
        <taxon>Roseomonadaceae</taxon>
        <taxon>Roseomonas</taxon>
    </lineage>
</organism>
<sequence length="153" mass="16352">MVVDAGGVRGSPRQGRLGMSASMPKASSKALAKEARRVRPAAKRQRVRRAFAAALCDVLSDTDLTDELLLAIAKLYDRDGLCDEGICFAGDAIRLTAGAVLPPPDALALTDRFVNRAHPRALAILHDAEDRLDRIEAEANQEALRNAVPLGNA</sequence>
<evidence type="ECO:0000313" key="2">
    <source>
        <dbReference type="EMBL" id="MBW6397496.1"/>
    </source>
</evidence>
<feature type="region of interest" description="Disordered" evidence="1">
    <location>
        <begin position="1"/>
        <end position="35"/>
    </location>
</feature>
<keyword evidence="3" id="KW-1185">Reference proteome</keyword>
<dbReference type="Proteomes" id="UP001196565">
    <property type="component" value="Unassembled WGS sequence"/>
</dbReference>
<comment type="caution">
    <text evidence="2">The sequence shown here is derived from an EMBL/GenBank/DDBJ whole genome shotgun (WGS) entry which is preliminary data.</text>
</comment>
<evidence type="ECO:0000256" key="1">
    <source>
        <dbReference type="SAM" id="MobiDB-lite"/>
    </source>
</evidence>
<dbReference type="EMBL" id="JAHYBZ010000002">
    <property type="protein sequence ID" value="MBW6397496.1"/>
    <property type="molecule type" value="Genomic_DNA"/>
</dbReference>
<protein>
    <submittedName>
        <fullName evidence="2">Uncharacterized protein</fullName>
    </submittedName>
</protein>
<gene>
    <name evidence="2" type="ORF">KPL78_06540</name>
</gene>
<dbReference type="RefSeq" id="WP_219762105.1">
    <property type="nucleotide sequence ID" value="NZ_JAHYBZ010000002.1"/>
</dbReference>